<name>A0A8S1H9C0_9PELO</name>
<dbReference type="AlphaFoldDB" id="A0A8S1H9C0"/>
<protein>
    <submittedName>
        <fullName evidence="2">Uncharacterized protein</fullName>
    </submittedName>
</protein>
<feature type="compositionally biased region" description="Basic and acidic residues" evidence="1">
    <location>
        <begin position="294"/>
        <end position="305"/>
    </location>
</feature>
<keyword evidence="3" id="KW-1185">Reference proteome</keyword>
<dbReference type="Proteomes" id="UP000835052">
    <property type="component" value="Unassembled WGS sequence"/>
</dbReference>
<evidence type="ECO:0000313" key="2">
    <source>
        <dbReference type="EMBL" id="CAD6191148.1"/>
    </source>
</evidence>
<dbReference type="EMBL" id="CAJGYM010000019">
    <property type="protein sequence ID" value="CAD6191148.1"/>
    <property type="molecule type" value="Genomic_DNA"/>
</dbReference>
<accession>A0A8S1H9C0</accession>
<evidence type="ECO:0000256" key="1">
    <source>
        <dbReference type="SAM" id="MobiDB-lite"/>
    </source>
</evidence>
<feature type="region of interest" description="Disordered" evidence="1">
    <location>
        <begin position="137"/>
        <end position="177"/>
    </location>
</feature>
<sequence length="391" mass="42613">MAPQKRRPEEEVEENSLEDGPEEEEPPTGQSAESSNLLELFSLFAYQSRKAAVKCSAKKKEGPSSVTAEPTVYLRPKRAAARDCSKRNKDLFQSEECEEVRLKTQAVAEKSGSSGAQKTVNEVFKLKNSDVPRINICKPSAPASNTVSPDQGSPIGSVAAGCPANSFGGPEISQNPTEKDLPAAQIVTEILSSPANLAESQIPTIGAVQAACDEVRRASETANEQRLHQKEGILFVAQQAKEVATPPETAPVETTAEELIEKALFGPNSNGEALMSQIATVEELPEPQNGTVQPKEKEPKDKLLEESVVAPQQEKQPGKNKRRKDDSGPETAAVPLRKSSREKRQTQFYKNENICLLKVEKDAIRWGGFNPFTGKKEPAPKRKRTTNPKHP</sequence>
<feature type="compositionally biased region" description="Acidic residues" evidence="1">
    <location>
        <begin position="10"/>
        <end position="26"/>
    </location>
</feature>
<feature type="region of interest" description="Disordered" evidence="1">
    <location>
        <begin position="367"/>
        <end position="391"/>
    </location>
</feature>
<organism evidence="2 3">
    <name type="scientific">Caenorhabditis auriculariae</name>
    <dbReference type="NCBI Taxonomy" id="2777116"/>
    <lineage>
        <taxon>Eukaryota</taxon>
        <taxon>Metazoa</taxon>
        <taxon>Ecdysozoa</taxon>
        <taxon>Nematoda</taxon>
        <taxon>Chromadorea</taxon>
        <taxon>Rhabditida</taxon>
        <taxon>Rhabditina</taxon>
        <taxon>Rhabditomorpha</taxon>
        <taxon>Rhabditoidea</taxon>
        <taxon>Rhabditidae</taxon>
        <taxon>Peloderinae</taxon>
        <taxon>Caenorhabditis</taxon>
    </lineage>
</organism>
<feature type="compositionally biased region" description="Polar residues" evidence="1">
    <location>
        <begin position="142"/>
        <end position="151"/>
    </location>
</feature>
<evidence type="ECO:0000313" key="3">
    <source>
        <dbReference type="Proteomes" id="UP000835052"/>
    </source>
</evidence>
<comment type="caution">
    <text evidence="2">The sequence shown here is derived from an EMBL/GenBank/DDBJ whole genome shotgun (WGS) entry which is preliminary data.</text>
</comment>
<reference evidence="2" key="1">
    <citation type="submission" date="2020-10" db="EMBL/GenBank/DDBJ databases">
        <authorList>
            <person name="Kikuchi T."/>
        </authorList>
    </citation>
    <scope>NUCLEOTIDE SEQUENCE</scope>
    <source>
        <strain evidence="2">NKZ352</strain>
    </source>
</reference>
<gene>
    <name evidence="2" type="ORF">CAUJ_LOCUS7067</name>
</gene>
<feature type="region of interest" description="Disordered" evidence="1">
    <location>
        <begin position="1"/>
        <end position="34"/>
    </location>
</feature>
<proteinExistence type="predicted"/>
<feature type="region of interest" description="Disordered" evidence="1">
    <location>
        <begin position="263"/>
        <end position="352"/>
    </location>
</feature>
<feature type="compositionally biased region" description="Basic residues" evidence="1">
    <location>
        <begin position="381"/>
        <end position="391"/>
    </location>
</feature>